<reference evidence="1 2" key="1">
    <citation type="submission" date="2016-03" db="EMBL/GenBank/DDBJ databases">
        <authorList>
            <person name="Ploux O."/>
        </authorList>
    </citation>
    <scope>NUCLEOTIDE SEQUENCE [LARGE SCALE GENOMIC DNA]</scope>
    <source>
        <strain evidence="1 2">UAMH 11012</strain>
    </source>
</reference>
<keyword evidence="2" id="KW-1185">Reference proteome</keyword>
<dbReference type="AlphaFoldDB" id="A0A1L7WE00"/>
<proteinExistence type="predicted"/>
<evidence type="ECO:0000313" key="1">
    <source>
        <dbReference type="EMBL" id="CZR51013.1"/>
    </source>
</evidence>
<sequence length="70" mass="7582">MSESKSQRTVMQQPQLVLPTKPAMLERSNRIFALIARLGDVVICNSPAKHLGGNEMTDFGKAAGADRGQI</sequence>
<gene>
    <name evidence="1" type="ORF">PAC_00888</name>
</gene>
<evidence type="ECO:0000313" key="2">
    <source>
        <dbReference type="Proteomes" id="UP000184330"/>
    </source>
</evidence>
<protein>
    <submittedName>
        <fullName evidence="1">Uncharacterized protein</fullName>
    </submittedName>
</protein>
<organism evidence="1 2">
    <name type="scientific">Phialocephala subalpina</name>
    <dbReference type="NCBI Taxonomy" id="576137"/>
    <lineage>
        <taxon>Eukaryota</taxon>
        <taxon>Fungi</taxon>
        <taxon>Dikarya</taxon>
        <taxon>Ascomycota</taxon>
        <taxon>Pezizomycotina</taxon>
        <taxon>Leotiomycetes</taxon>
        <taxon>Helotiales</taxon>
        <taxon>Mollisiaceae</taxon>
        <taxon>Phialocephala</taxon>
        <taxon>Phialocephala fortinii species complex</taxon>
    </lineage>
</organism>
<accession>A0A1L7WE00</accession>
<dbReference type="EMBL" id="FJOG01000001">
    <property type="protein sequence ID" value="CZR51013.1"/>
    <property type="molecule type" value="Genomic_DNA"/>
</dbReference>
<name>A0A1L7WE00_9HELO</name>
<dbReference type="Proteomes" id="UP000184330">
    <property type="component" value="Unassembled WGS sequence"/>
</dbReference>